<dbReference type="AlphaFoldDB" id="A0A7W8ZQ17"/>
<gene>
    <name evidence="2" type="ORF">HDE68_004000</name>
</gene>
<feature type="transmembrane region" description="Helical" evidence="1">
    <location>
        <begin position="20"/>
        <end position="40"/>
    </location>
</feature>
<evidence type="ECO:0000313" key="2">
    <source>
        <dbReference type="EMBL" id="MBB5638074.1"/>
    </source>
</evidence>
<feature type="transmembrane region" description="Helical" evidence="1">
    <location>
        <begin position="219"/>
        <end position="237"/>
    </location>
</feature>
<feature type="transmembrane region" description="Helical" evidence="1">
    <location>
        <begin position="187"/>
        <end position="207"/>
    </location>
</feature>
<reference evidence="2 3" key="1">
    <citation type="submission" date="2020-08" db="EMBL/GenBank/DDBJ databases">
        <title>Genomic Encyclopedia of Type Strains, Phase IV (KMG-V): Genome sequencing to study the core and pangenomes of soil and plant-associated prokaryotes.</title>
        <authorList>
            <person name="Whitman W."/>
        </authorList>
    </citation>
    <scope>NUCLEOTIDE SEQUENCE [LARGE SCALE GENOMIC DNA]</scope>
    <source>
        <strain evidence="2 3">S3M1</strain>
    </source>
</reference>
<feature type="transmembrane region" description="Helical" evidence="1">
    <location>
        <begin position="52"/>
        <end position="69"/>
    </location>
</feature>
<keyword evidence="1" id="KW-1133">Transmembrane helix</keyword>
<proteinExistence type="predicted"/>
<comment type="caution">
    <text evidence="2">The sequence shown here is derived from an EMBL/GenBank/DDBJ whole genome shotgun (WGS) entry which is preliminary data.</text>
</comment>
<dbReference type="Proteomes" id="UP000537204">
    <property type="component" value="Unassembled WGS sequence"/>
</dbReference>
<keyword evidence="1" id="KW-0812">Transmembrane</keyword>
<accession>A0A7W8ZQ17</accession>
<name>A0A7W8ZQ17_9SPHI</name>
<sequence length="334" mass="38160">MAKTFWISEPDTLTIYPARIARRLSIIYFIVFTALIAVLYTSKTLSNTNLVLTYEGLIILMSLLVYVMGERKVIFDAESRQLSTKLFGITTSTTPFDQIAAITPYDTMGAISYRAFSKSNRHGKGIILSCGYSKQNNPNLTAYEQEVLPRINELVFSNRPLHTKQVIYDFKFFNEENGIYKITHNKLSGLIFGVLLIALTVFILFHPDFMDDRASYKRILVTYFPAIIGLVLVNGFFSSVSFDKNNRQIIDTTLGGLIKKTYSFDDFIQFQIIRKSTNFIYTDTEVKALIDLPGQNKTKPLLVINFRRTRHIERFIDEANTILGLYEPAPVEIS</sequence>
<dbReference type="RefSeq" id="WP_183883922.1">
    <property type="nucleotide sequence ID" value="NZ_JACHCE010000007.1"/>
</dbReference>
<evidence type="ECO:0000256" key="1">
    <source>
        <dbReference type="SAM" id="Phobius"/>
    </source>
</evidence>
<keyword evidence="1" id="KW-0472">Membrane</keyword>
<protein>
    <submittedName>
        <fullName evidence="2">Uncharacterized protein</fullName>
    </submittedName>
</protein>
<organism evidence="2 3">
    <name type="scientific">Pedobacter cryoconitis</name>
    <dbReference type="NCBI Taxonomy" id="188932"/>
    <lineage>
        <taxon>Bacteria</taxon>
        <taxon>Pseudomonadati</taxon>
        <taxon>Bacteroidota</taxon>
        <taxon>Sphingobacteriia</taxon>
        <taxon>Sphingobacteriales</taxon>
        <taxon>Sphingobacteriaceae</taxon>
        <taxon>Pedobacter</taxon>
    </lineage>
</organism>
<dbReference type="EMBL" id="JACHCE010000007">
    <property type="protein sequence ID" value="MBB5638074.1"/>
    <property type="molecule type" value="Genomic_DNA"/>
</dbReference>
<evidence type="ECO:0000313" key="3">
    <source>
        <dbReference type="Proteomes" id="UP000537204"/>
    </source>
</evidence>